<reference evidence="4 5" key="1">
    <citation type="submission" date="2020-08" db="EMBL/GenBank/DDBJ databases">
        <title>Genomic Encyclopedia of Type Strains, Phase IV (KMG-IV): sequencing the most valuable type-strain genomes for metagenomic binning, comparative biology and taxonomic classification.</title>
        <authorList>
            <person name="Goeker M."/>
        </authorList>
    </citation>
    <scope>NUCLEOTIDE SEQUENCE [LARGE SCALE GENOMIC DNA]</scope>
    <source>
        <strain evidence="4 5">DSM 100734</strain>
    </source>
</reference>
<dbReference type="PANTHER" id="PTHR48106:SF18">
    <property type="entry name" value="QUINONE OXIDOREDUCTASE PIG3"/>
    <property type="match status" value="1"/>
</dbReference>
<organism evidence="4 5">
    <name type="scientific">Rhizobium wenxiniae</name>
    <dbReference type="NCBI Taxonomy" id="1737357"/>
    <lineage>
        <taxon>Bacteria</taxon>
        <taxon>Pseudomonadati</taxon>
        <taxon>Pseudomonadota</taxon>
        <taxon>Alphaproteobacteria</taxon>
        <taxon>Hyphomicrobiales</taxon>
        <taxon>Rhizobiaceae</taxon>
        <taxon>Rhizobium/Agrobacterium group</taxon>
        <taxon>Rhizobium</taxon>
    </lineage>
</organism>
<dbReference type="InterPro" id="IPR013149">
    <property type="entry name" value="ADH-like_C"/>
</dbReference>
<accession>A0A7W9YDC9</accession>
<dbReference type="Pfam" id="PF00107">
    <property type="entry name" value="ADH_zinc_N"/>
    <property type="match status" value="1"/>
</dbReference>
<dbReference type="InterPro" id="IPR013154">
    <property type="entry name" value="ADH-like_N"/>
</dbReference>
<evidence type="ECO:0000313" key="4">
    <source>
        <dbReference type="EMBL" id="MBB6165833.1"/>
    </source>
</evidence>
<dbReference type="GO" id="GO:0070402">
    <property type="term" value="F:NADPH binding"/>
    <property type="evidence" value="ECO:0007669"/>
    <property type="project" value="TreeGrafter"/>
</dbReference>
<comment type="caution">
    <text evidence="4">The sequence shown here is derived from an EMBL/GenBank/DDBJ whole genome shotgun (WGS) entry which is preliminary data.</text>
</comment>
<dbReference type="Proteomes" id="UP000547879">
    <property type="component" value="Unassembled WGS sequence"/>
</dbReference>
<proteinExistence type="predicted"/>
<dbReference type="EC" id="1.6.5.5" evidence="4"/>
<keyword evidence="5" id="KW-1185">Reference proteome</keyword>
<keyword evidence="2 4" id="KW-0560">Oxidoreductase</keyword>
<evidence type="ECO:0000313" key="5">
    <source>
        <dbReference type="Proteomes" id="UP000547879"/>
    </source>
</evidence>
<evidence type="ECO:0000259" key="3">
    <source>
        <dbReference type="SMART" id="SM00829"/>
    </source>
</evidence>
<dbReference type="SMART" id="SM00829">
    <property type="entry name" value="PKS_ER"/>
    <property type="match status" value="1"/>
</dbReference>
<dbReference type="Pfam" id="PF08240">
    <property type="entry name" value="ADH_N"/>
    <property type="match status" value="1"/>
</dbReference>
<evidence type="ECO:0000256" key="2">
    <source>
        <dbReference type="ARBA" id="ARBA00023002"/>
    </source>
</evidence>
<dbReference type="EMBL" id="JACHEG010000011">
    <property type="protein sequence ID" value="MBB6165833.1"/>
    <property type="molecule type" value="Genomic_DNA"/>
</dbReference>
<dbReference type="InterPro" id="IPR020843">
    <property type="entry name" value="ER"/>
</dbReference>
<protein>
    <submittedName>
        <fullName evidence="4">NADPH2:quinone reductase</fullName>
        <ecNumber evidence="4">1.6.5.5</ecNumber>
    </submittedName>
</protein>
<dbReference type="AlphaFoldDB" id="A0A7W9YDC9"/>
<dbReference type="Gene3D" id="3.40.50.720">
    <property type="entry name" value="NAD(P)-binding Rossmann-like Domain"/>
    <property type="match status" value="1"/>
</dbReference>
<dbReference type="GO" id="GO:0003960">
    <property type="term" value="F:quinone reductase (NADPH) activity"/>
    <property type="evidence" value="ECO:0007669"/>
    <property type="project" value="UniProtKB-EC"/>
</dbReference>
<dbReference type="RefSeq" id="WP_183997427.1">
    <property type="nucleotide sequence ID" value="NZ_BMHW01000013.1"/>
</dbReference>
<feature type="domain" description="Enoyl reductase (ER)" evidence="3">
    <location>
        <begin position="10"/>
        <end position="316"/>
    </location>
</feature>
<evidence type="ECO:0000256" key="1">
    <source>
        <dbReference type="ARBA" id="ARBA00022857"/>
    </source>
</evidence>
<sequence length="318" mass="33312">MKAALYHEAGGPDTLHYEDVADPVPADDELLIRVEAISIEGGDLVGRRDLAPGKNEIPGYSAAGEIVGMGKDVEGFSLGQKVTTFHWKGSHAQLRAAPARNSFLIPDGLDIGIASTIPVGPGTAAWALHLAKLAPGQTVLVLGAAGGVGLATVQLAAKLGARVIGTGTRPESLERIREYGLNDGIVVGERPASEQIRALLGGNKVDVIIDTIGGDALVDALDVLKDGGNAVLIGVFGGRATKIDAGRLLKHRHTVIGCLLGPEMGDEVPRRLISELFEMAKQGDLRVPIDARFPLSEAASAHRRAEERGRIGRVLMVP</sequence>
<dbReference type="PANTHER" id="PTHR48106">
    <property type="entry name" value="QUINONE OXIDOREDUCTASE PIG3-RELATED"/>
    <property type="match status" value="1"/>
</dbReference>
<dbReference type="SUPFAM" id="SSF50129">
    <property type="entry name" value="GroES-like"/>
    <property type="match status" value="1"/>
</dbReference>
<dbReference type="InterPro" id="IPR011032">
    <property type="entry name" value="GroES-like_sf"/>
</dbReference>
<dbReference type="Gene3D" id="3.90.180.10">
    <property type="entry name" value="Medium-chain alcohol dehydrogenases, catalytic domain"/>
    <property type="match status" value="1"/>
</dbReference>
<keyword evidence="1" id="KW-0521">NADP</keyword>
<dbReference type="SUPFAM" id="SSF51735">
    <property type="entry name" value="NAD(P)-binding Rossmann-fold domains"/>
    <property type="match status" value="1"/>
</dbReference>
<name>A0A7W9YDC9_9HYPH</name>
<gene>
    <name evidence="4" type="ORF">HNQ72_005681</name>
</gene>
<dbReference type="InterPro" id="IPR036291">
    <property type="entry name" value="NAD(P)-bd_dom_sf"/>
</dbReference>